<evidence type="ECO:0000259" key="3">
    <source>
        <dbReference type="Pfam" id="PF01156"/>
    </source>
</evidence>
<feature type="domain" description="Inosine/uridine-preferring nucleoside hydrolase" evidence="3">
    <location>
        <begin position="25"/>
        <end position="322"/>
    </location>
</feature>
<evidence type="ECO:0000313" key="4">
    <source>
        <dbReference type="EMBL" id="KAH0550806.1"/>
    </source>
</evidence>
<dbReference type="InterPro" id="IPR052775">
    <property type="entry name" value="IUN_hydrolase"/>
</dbReference>
<dbReference type="PANTHER" id="PTHR46190">
    <property type="entry name" value="SI:CH211-201H21.5-RELATED"/>
    <property type="match status" value="1"/>
</dbReference>
<reference evidence="4 5" key="1">
    <citation type="journal article" date="2021" name="J. Hered.">
        <title>A chromosome-level genome assembly of the parasitoid wasp, Cotesia glomerata (Hymenoptera: Braconidae).</title>
        <authorList>
            <person name="Pinto B.J."/>
            <person name="Weis J.J."/>
            <person name="Gamble T."/>
            <person name="Ode P.J."/>
            <person name="Paul R."/>
            <person name="Zaspel J.M."/>
        </authorList>
    </citation>
    <scope>NUCLEOTIDE SEQUENCE [LARGE SCALE GENOMIC DNA]</scope>
    <source>
        <strain evidence="4">CgM1</strain>
    </source>
</reference>
<name>A0AAV7II94_COTGL</name>
<comment type="similarity">
    <text evidence="1">Belongs to the IUNH family.</text>
</comment>
<evidence type="ECO:0000313" key="5">
    <source>
        <dbReference type="Proteomes" id="UP000826195"/>
    </source>
</evidence>
<keyword evidence="2" id="KW-0732">Signal</keyword>
<dbReference type="Gene3D" id="3.90.245.10">
    <property type="entry name" value="Ribonucleoside hydrolase-like"/>
    <property type="match status" value="1"/>
</dbReference>
<keyword evidence="5" id="KW-1185">Reference proteome</keyword>
<proteinExistence type="inferred from homology"/>
<feature type="signal peptide" evidence="2">
    <location>
        <begin position="1"/>
        <end position="22"/>
    </location>
</feature>
<dbReference type="SUPFAM" id="SSF53590">
    <property type="entry name" value="Nucleoside hydrolase"/>
    <property type="match status" value="1"/>
</dbReference>
<dbReference type="PANTHER" id="PTHR46190:SF1">
    <property type="entry name" value="SI:CH211-201H21.5"/>
    <property type="match status" value="1"/>
</dbReference>
<evidence type="ECO:0000256" key="1">
    <source>
        <dbReference type="ARBA" id="ARBA00009176"/>
    </source>
</evidence>
<gene>
    <name evidence="4" type="ORF">KQX54_020889</name>
</gene>
<accession>A0AAV7II94</accession>
<dbReference type="EMBL" id="JAHXZJ010001864">
    <property type="protein sequence ID" value="KAH0550806.1"/>
    <property type="molecule type" value="Genomic_DNA"/>
</dbReference>
<sequence>MSASIVLLVSGIVLSSTTNVHSEKLVIDTDAGADDAAAILLVLSARKDTNYEVVGITCTYGNTEEENVEKNVLKTLTVANSSDIPVYGGAKKPLMSNFTSDKYFGEDGFGDFDFKEEIKGEIDPTTHSAEALVHFARKYPGELSVLVIGPLTNIALAISLDPNFINNLKRLYIMGGSIEGRGNKSPGVEYNFGTDPDSDFIVLNVTMKRPSMLFPWETILKAKIPKEWRLKKLGSLNSTITNFLNKAEKKTFLTESLIWQPSDAMTAAVMLWPSLAKKMININVTPVTDGIARGAMLIDYAQKSGKPKNVEIIQQFDAEEFQRLLINYFQ</sequence>
<comment type="caution">
    <text evidence="4">The sequence shown here is derived from an EMBL/GenBank/DDBJ whole genome shotgun (WGS) entry which is preliminary data.</text>
</comment>
<dbReference type="AlphaFoldDB" id="A0AAV7II94"/>
<evidence type="ECO:0000256" key="2">
    <source>
        <dbReference type="SAM" id="SignalP"/>
    </source>
</evidence>
<organism evidence="4 5">
    <name type="scientific">Cotesia glomerata</name>
    <name type="common">Lepidopteran parasitic wasp</name>
    <name type="synonym">Apanteles glomeratus</name>
    <dbReference type="NCBI Taxonomy" id="32391"/>
    <lineage>
        <taxon>Eukaryota</taxon>
        <taxon>Metazoa</taxon>
        <taxon>Ecdysozoa</taxon>
        <taxon>Arthropoda</taxon>
        <taxon>Hexapoda</taxon>
        <taxon>Insecta</taxon>
        <taxon>Pterygota</taxon>
        <taxon>Neoptera</taxon>
        <taxon>Endopterygota</taxon>
        <taxon>Hymenoptera</taxon>
        <taxon>Apocrita</taxon>
        <taxon>Ichneumonoidea</taxon>
        <taxon>Braconidae</taxon>
        <taxon>Microgastrinae</taxon>
        <taxon>Cotesia</taxon>
    </lineage>
</organism>
<dbReference type="GO" id="GO:0016799">
    <property type="term" value="F:hydrolase activity, hydrolyzing N-glycosyl compounds"/>
    <property type="evidence" value="ECO:0007669"/>
    <property type="project" value="InterPro"/>
</dbReference>
<protein>
    <recommendedName>
        <fullName evidence="3">Inosine/uridine-preferring nucleoside hydrolase domain-containing protein</fullName>
    </recommendedName>
</protein>
<feature type="chain" id="PRO_5043540919" description="Inosine/uridine-preferring nucleoside hydrolase domain-containing protein" evidence="2">
    <location>
        <begin position="23"/>
        <end position="330"/>
    </location>
</feature>
<dbReference type="InterPro" id="IPR036452">
    <property type="entry name" value="Ribo_hydro-like"/>
</dbReference>
<dbReference type="Proteomes" id="UP000826195">
    <property type="component" value="Unassembled WGS sequence"/>
</dbReference>
<dbReference type="Pfam" id="PF01156">
    <property type="entry name" value="IU_nuc_hydro"/>
    <property type="match status" value="1"/>
</dbReference>
<dbReference type="InterPro" id="IPR001910">
    <property type="entry name" value="Inosine/uridine_hydrolase_dom"/>
</dbReference>